<dbReference type="AlphaFoldDB" id="A0A1L8DXS6"/>
<reference evidence="11" key="1">
    <citation type="submission" date="2016-12" db="EMBL/GenBank/DDBJ databases">
        <title>An insight into the sialome and mialome of the sand fly, Nyssomyia neivai.</title>
        <authorList>
            <person name="Sebastian V."/>
            <person name="Goulart T.M."/>
            <person name="Oliveira W."/>
            <person name="Calvo E."/>
            <person name="Oliveira L.F."/>
            <person name="Pinto M.C."/>
            <person name="Rosselino A.M."/>
            <person name="Ribeiro J.M."/>
        </authorList>
    </citation>
    <scope>NUCLEOTIDE SEQUENCE</scope>
</reference>
<dbReference type="InterPro" id="IPR017593">
    <property type="entry name" value="Allantoinase"/>
</dbReference>
<comment type="similarity">
    <text evidence="4">Belongs to the metallo-dependent hydrolases superfamily. Allantoinase family.</text>
</comment>
<dbReference type="PANTHER" id="PTHR43668:SF2">
    <property type="entry name" value="ALLANTOINASE"/>
    <property type="match status" value="1"/>
</dbReference>
<keyword evidence="7" id="KW-0479">Metal-binding</keyword>
<dbReference type="GO" id="GO:0050897">
    <property type="term" value="F:cobalt ion binding"/>
    <property type="evidence" value="ECO:0007669"/>
    <property type="project" value="InterPro"/>
</dbReference>
<comment type="catalytic activity">
    <reaction evidence="1">
        <text>(S)-allantoin + H2O = allantoate + H(+)</text>
        <dbReference type="Rhea" id="RHEA:17029"/>
        <dbReference type="ChEBI" id="CHEBI:15377"/>
        <dbReference type="ChEBI" id="CHEBI:15378"/>
        <dbReference type="ChEBI" id="CHEBI:15678"/>
        <dbReference type="ChEBI" id="CHEBI:17536"/>
        <dbReference type="EC" id="3.5.2.5"/>
    </reaction>
</comment>
<dbReference type="UniPathway" id="UPA00395">
    <property type="reaction ID" value="UER00653"/>
</dbReference>
<dbReference type="SUPFAM" id="SSF51556">
    <property type="entry name" value="Metallo-dependent hydrolases"/>
    <property type="match status" value="1"/>
</dbReference>
<dbReference type="InterPro" id="IPR006680">
    <property type="entry name" value="Amidohydro-rel"/>
</dbReference>
<organism evidence="11">
    <name type="scientific">Nyssomyia neivai</name>
    <dbReference type="NCBI Taxonomy" id="330878"/>
    <lineage>
        <taxon>Eukaryota</taxon>
        <taxon>Metazoa</taxon>
        <taxon>Ecdysozoa</taxon>
        <taxon>Arthropoda</taxon>
        <taxon>Hexapoda</taxon>
        <taxon>Insecta</taxon>
        <taxon>Pterygota</taxon>
        <taxon>Neoptera</taxon>
        <taxon>Endopterygota</taxon>
        <taxon>Diptera</taxon>
        <taxon>Nematocera</taxon>
        <taxon>Psychodoidea</taxon>
        <taxon>Psychodidae</taxon>
        <taxon>Nyssomyia</taxon>
    </lineage>
</organism>
<dbReference type="EC" id="3.5.2.5" evidence="6"/>
<dbReference type="Gene3D" id="3.20.20.140">
    <property type="entry name" value="Metal-dependent hydrolases"/>
    <property type="match status" value="1"/>
</dbReference>
<dbReference type="Pfam" id="PF01979">
    <property type="entry name" value="Amidohydro_1"/>
    <property type="match status" value="1"/>
</dbReference>
<dbReference type="PANTHER" id="PTHR43668">
    <property type="entry name" value="ALLANTOINASE"/>
    <property type="match status" value="1"/>
</dbReference>
<name>A0A1L8DXS6_9DIPT</name>
<dbReference type="InterPro" id="IPR011059">
    <property type="entry name" value="Metal-dep_hydrolase_composite"/>
</dbReference>
<keyword evidence="8" id="KW-0378">Hydrolase</keyword>
<evidence type="ECO:0000256" key="9">
    <source>
        <dbReference type="ARBA" id="ARBA00022833"/>
    </source>
</evidence>
<dbReference type="InterPro" id="IPR050138">
    <property type="entry name" value="DHOase/Allantoinase_Hydrolase"/>
</dbReference>
<dbReference type="InterPro" id="IPR018228">
    <property type="entry name" value="DNase_TatD-rel_CS"/>
</dbReference>
<evidence type="ECO:0000256" key="6">
    <source>
        <dbReference type="ARBA" id="ARBA00012863"/>
    </source>
</evidence>
<sequence length="469" mass="51638">MDTLFVSKRIFVDGELIEGGILVSDQGKITDIFTKAVQVNSWIYQNQSGEIVDFGDLIIMPGLVDSHVHINDPGRSEWEGFATATKAAAAGGFTTIADMPLNSIPPTTTVENLKAKTSVAHGKVFVDVAFWGGLIPGNSSSLLPLVQNGVIGFKCFLCPSGVPEFPNVTEEDVEEALKILEGTQSLLAFHAELECGSHGSTINEADNPRKYTTYLNSRPSDMEIKAIDMVTRLTAKYNVRTHIVHLSSAQSLPMINAARMNGARLTVETCHHYLTLSAEEVPDAHTEYKCAPPIRSVENRQKLWDALRAGEIDMVVSDHSPSTPGIKLLTYGKTRGDFMRAWGGISSVQFGLSLFWTHCQSEGFTLVDLNRLLCQEPAKLIGIDGYKGRIAVGYDADFCVWDPDAAFSITPDIIHFQNKANPYMNKIVRGKVHATILRGQIVFRDGERFTKPMGKLILKKTIKRAVQFH</sequence>
<keyword evidence="9" id="KW-0862">Zinc</keyword>
<dbReference type="GO" id="GO:0006145">
    <property type="term" value="P:purine nucleobase catabolic process"/>
    <property type="evidence" value="ECO:0007669"/>
    <property type="project" value="TreeGrafter"/>
</dbReference>
<evidence type="ECO:0000313" key="11">
    <source>
        <dbReference type="EMBL" id="JAV11267.1"/>
    </source>
</evidence>
<comment type="cofactor">
    <cofactor evidence="2">
        <name>Zn(2+)</name>
        <dbReference type="ChEBI" id="CHEBI:29105"/>
    </cofactor>
</comment>
<dbReference type="EMBL" id="GFDF01002817">
    <property type="protein sequence ID" value="JAV11267.1"/>
    <property type="molecule type" value="Transcribed_RNA"/>
</dbReference>
<dbReference type="GO" id="GO:0005737">
    <property type="term" value="C:cytoplasm"/>
    <property type="evidence" value="ECO:0007669"/>
    <property type="project" value="TreeGrafter"/>
</dbReference>
<comment type="pathway">
    <text evidence="3">Nitrogen metabolism; (S)-allantoin degradation; allantoate from (S)-allantoin: step 1/1.</text>
</comment>
<evidence type="ECO:0000256" key="3">
    <source>
        <dbReference type="ARBA" id="ARBA00004968"/>
    </source>
</evidence>
<dbReference type="GO" id="GO:0008270">
    <property type="term" value="F:zinc ion binding"/>
    <property type="evidence" value="ECO:0007669"/>
    <property type="project" value="InterPro"/>
</dbReference>
<dbReference type="SUPFAM" id="SSF51338">
    <property type="entry name" value="Composite domain of metallo-dependent hydrolases"/>
    <property type="match status" value="1"/>
</dbReference>
<accession>A0A1L8DXS6</accession>
<dbReference type="GO" id="GO:0000256">
    <property type="term" value="P:allantoin catabolic process"/>
    <property type="evidence" value="ECO:0007669"/>
    <property type="project" value="UniProtKB-UniPathway"/>
</dbReference>
<dbReference type="FunFam" id="3.20.20.140:FF:000032">
    <property type="entry name" value="Allantoinase Dal1"/>
    <property type="match status" value="1"/>
</dbReference>
<evidence type="ECO:0000256" key="2">
    <source>
        <dbReference type="ARBA" id="ARBA00001947"/>
    </source>
</evidence>
<protein>
    <recommendedName>
        <fullName evidence="6">allantoinase</fullName>
        <ecNumber evidence="6">3.5.2.5</ecNumber>
    </recommendedName>
</protein>
<dbReference type="InterPro" id="IPR032466">
    <property type="entry name" value="Metal_Hydrolase"/>
</dbReference>
<comment type="subunit">
    <text evidence="5">Homotetramer.</text>
</comment>
<evidence type="ECO:0000256" key="4">
    <source>
        <dbReference type="ARBA" id="ARBA00010368"/>
    </source>
</evidence>
<dbReference type="GO" id="GO:0004038">
    <property type="term" value="F:allantoinase activity"/>
    <property type="evidence" value="ECO:0007669"/>
    <property type="project" value="UniProtKB-EC"/>
</dbReference>
<evidence type="ECO:0000259" key="10">
    <source>
        <dbReference type="Pfam" id="PF01979"/>
    </source>
</evidence>
<proteinExistence type="inferred from homology"/>
<feature type="domain" description="Amidohydrolase-related" evidence="10">
    <location>
        <begin position="58"/>
        <end position="442"/>
    </location>
</feature>
<evidence type="ECO:0000256" key="7">
    <source>
        <dbReference type="ARBA" id="ARBA00022723"/>
    </source>
</evidence>
<evidence type="ECO:0000256" key="8">
    <source>
        <dbReference type="ARBA" id="ARBA00022801"/>
    </source>
</evidence>
<evidence type="ECO:0000256" key="5">
    <source>
        <dbReference type="ARBA" id="ARBA00011881"/>
    </source>
</evidence>
<evidence type="ECO:0000256" key="1">
    <source>
        <dbReference type="ARBA" id="ARBA00001756"/>
    </source>
</evidence>
<dbReference type="PROSITE" id="PS00482">
    <property type="entry name" value="DIHYDROOROTASE_1"/>
    <property type="match status" value="1"/>
</dbReference>
<dbReference type="InterPro" id="IPR002195">
    <property type="entry name" value="Dihydroorotase_CS"/>
</dbReference>
<dbReference type="NCBIfam" id="TIGR03178">
    <property type="entry name" value="allantoinase"/>
    <property type="match status" value="1"/>
</dbReference>
<dbReference type="PROSITE" id="PS01137">
    <property type="entry name" value="TATD_1"/>
    <property type="match status" value="1"/>
</dbReference>